<name>X1TB30_9ZZZZ</name>
<dbReference type="EMBL" id="BARW01008479">
    <property type="protein sequence ID" value="GAI84780.1"/>
    <property type="molecule type" value="Genomic_DNA"/>
</dbReference>
<protein>
    <submittedName>
        <fullName evidence="1">Uncharacterized protein</fullName>
    </submittedName>
</protein>
<proteinExistence type="predicted"/>
<comment type="caution">
    <text evidence="1">The sequence shown here is derived from an EMBL/GenBank/DDBJ whole genome shotgun (WGS) entry which is preliminary data.</text>
</comment>
<organism evidence="1">
    <name type="scientific">marine sediment metagenome</name>
    <dbReference type="NCBI Taxonomy" id="412755"/>
    <lineage>
        <taxon>unclassified sequences</taxon>
        <taxon>metagenomes</taxon>
        <taxon>ecological metagenomes</taxon>
    </lineage>
</organism>
<sequence length="59" mass="6898">MKEFEVYKDKEYKLTLSANGMYTLEEFEDGKWYASATGPHKYILLVLLEHDLPRIISAT</sequence>
<evidence type="ECO:0000313" key="1">
    <source>
        <dbReference type="EMBL" id="GAI84780.1"/>
    </source>
</evidence>
<dbReference type="AlphaFoldDB" id="X1TB30"/>
<gene>
    <name evidence="1" type="ORF">S12H4_17360</name>
</gene>
<feature type="non-terminal residue" evidence="1">
    <location>
        <position position="59"/>
    </location>
</feature>
<reference evidence="1" key="1">
    <citation type="journal article" date="2014" name="Front. Microbiol.">
        <title>High frequency of phylogenetically diverse reductive dehalogenase-homologous genes in deep subseafloor sedimentary metagenomes.</title>
        <authorList>
            <person name="Kawai M."/>
            <person name="Futagami T."/>
            <person name="Toyoda A."/>
            <person name="Takaki Y."/>
            <person name="Nishi S."/>
            <person name="Hori S."/>
            <person name="Arai W."/>
            <person name="Tsubouchi T."/>
            <person name="Morono Y."/>
            <person name="Uchiyama I."/>
            <person name="Ito T."/>
            <person name="Fujiyama A."/>
            <person name="Inagaki F."/>
            <person name="Takami H."/>
        </authorList>
    </citation>
    <scope>NUCLEOTIDE SEQUENCE</scope>
    <source>
        <strain evidence="1">Expedition CK06-06</strain>
    </source>
</reference>
<accession>X1TB30</accession>